<reference evidence="7 8" key="1">
    <citation type="journal article" date="2016" name="Nat. Commun.">
        <title>Thousands of microbial genomes shed light on interconnected biogeochemical processes in an aquifer system.</title>
        <authorList>
            <person name="Anantharaman K."/>
            <person name="Brown C.T."/>
            <person name="Hug L.A."/>
            <person name="Sharon I."/>
            <person name="Castelle C.J."/>
            <person name="Probst A.J."/>
            <person name="Thomas B.C."/>
            <person name="Singh A."/>
            <person name="Wilkins M.J."/>
            <person name="Karaoz U."/>
            <person name="Brodie E.L."/>
            <person name="Williams K.H."/>
            <person name="Hubbard S.S."/>
            <person name="Banfield J.F."/>
        </authorList>
    </citation>
    <scope>NUCLEOTIDE SEQUENCE [LARGE SCALE GENOMIC DNA]</scope>
</reference>
<evidence type="ECO:0000256" key="6">
    <source>
        <dbReference type="SAM" id="MobiDB-lite"/>
    </source>
</evidence>
<accession>A0A1F6Y7Y6</accession>
<evidence type="ECO:0000256" key="3">
    <source>
        <dbReference type="ARBA" id="ARBA00022692"/>
    </source>
</evidence>
<dbReference type="PANTHER" id="PTHR30093:SF44">
    <property type="entry name" value="TYPE II SECRETION SYSTEM CORE PROTEIN G"/>
    <property type="match status" value="1"/>
</dbReference>
<name>A0A1F6Y7Y6_9BACT</name>
<evidence type="ECO:0000256" key="4">
    <source>
        <dbReference type="ARBA" id="ARBA00022989"/>
    </source>
</evidence>
<feature type="region of interest" description="Disordered" evidence="6">
    <location>
        <begin position="68"/>
        <end position="87"/>
    </location>
</feature>
<organism evidence="7 8">
    <name type="scientific">Candidatus Nomurabacteria bacterium RIFCSPLOWO2_12_FULL_46_14</name>
    <dbReference type="NCBI Taxonomy" id="1801797"/>
    <lineage>
        <taxon>Bacteria</taxon>
        <taxon>Candidatus Nomuraibacteriota</taxon>
    </lineage>
</organism>
<keyword evidence="2" id="KW-0488">Methylation</keyword>
<dbReference type="STRING" id="1801797.A3G06_01960"/>
<evidence type="ECO:0000313" key="7">
    <source>
        <dbReference type="EMBL" id="OGJ02455.1"/>
    </source>
</evidence>
<dbReference type="SUPFAM" id="SSF54523">
    <property type="entry name" value="Pili subunits"/>
    <property type="match status" value="1"/>
</dbReference>
<sequence>MIKKSKGFTLIELLVVISVISLLASIIFASLNDARAKARDARRKSDIHQFQLALEYYLDTNGIYPASGGASPSPNGPNSSWSNSAEASSWGSGSLQTAMAPYLSKLPTDPTNSPIGPFVINAYYYFRFSSEGGCSSQYMMVYKLEKGASVVSPGYLTCGGTTYQYSGGPLNSANANGIITIGRRGL</sequence>
<gene>
    <name evidence="7" type="ORF">A3G06_01960</name>
</gene>
<evidence type="ECO:0000256" key="2">
    <source>
        <dbReference type="ARBA" id="ARBA00022481"/>
    </source>
</evidence>
<dbReference type="PANTHER" id="PTHR30093">
    <property type="entry name" value="GENERAL SECRETION PATHWAY PROTEIN G"/>
    <property type="match status" value="1"/>
</dbReference>
<dbReference type="InterPro" id="IPR000983">
    <property type="entry name" value="Bac_GSPG_pilin"/>
</dbReference>
<proteinExistence type="predicted"/>
<dbReference type="GO" id="GO:0015628">
    <property type="term" value="P:protein secretion by the type II secretion system"/>
    <property type="evidence" value="ECO:0007669"/>
    <property type="project" value="InterPro"/>
</dbReference>
<dbReference type="AlphaFoldDB" id="A0A1F6Y7Y6"/>
<keyword evidence="5" id="KW-0472">Membrane</keyword>
<keyword evidence="3" id="KW-0812">Transmembrane</keyword>
<comment type="caution">
    <text evidence="7">The sequence shown here is derived from an EMBL/GenBank/DDBJ whole genome shotgun (WGS) entry which is preliminary data.</text>
</comment>
<dbReference type="Pfam" id="PF07963">
    <property type="entry name" value="N_methyl"/>
    <property type="match status" value="1"/>
</dbReference>
<evidence type="ECO:0000256" key="1">
    <source>
        <dbReference type="ARBA" id="ARBA00004167"/>
    </source>
</evidence>
<dbReference type="Proteomes" id="UP000176192">
    <property type="component" value="Unassembled WGS sequence"/>
</dbReference>
<dbReference type="InterPro" id="IPR012902">
    <property type="entry name" value="N_methyl_site"/>
</dbReference>
<evidence type="ECO:0000256" key="5">
    <source>
        <dbReference type="ARBA" id="ARBA00023136"/>
    </source>
</evidence>
<keyword evidence="4" id="KW-1133">Transmembrane helix</keyword>
<dbReference type="Gene3D" id="3.30.700.10">
    <property type="entry name" value="Glycoprotein, Type 4 Pilin"/>
    <property type="match status" value="1"/>
</dbReference>
<comment type="subcellular location">
    <subcellularLocation>
        <location evidence="1">Membrane</location>
        <topology evidence="1">Single-pass membrane protein</topology>
    </subcellularLocation>
</comment>
<dbReference type="GO" id="GO:0016020">
    <property type="term" value="C:membrane"/>
    <property type="evidence" value="ECO:0007669"/>
    <property type="project" value="UniProtKB-SubCell"/>
</dbReference>
<dbReference type="InterPro" id="IPR045584">
    <property type="entry name" value="Pilin-like"/>
</dbReference>
<dbReference type="NCBIfam" id="TIGR02532">
    <property type="entry name" value="IV_pilin_GFxxxE"/>
    <property type="match status" value="1"/>
</dbReference>
<dbReference type="GO" id="GO:0015627">
    <property type="term" value="C:type II protein secretion system complex"/>
    <property type="evidence" value="ECO:0007669"/>
    <property type="project" value="InterPro"/>
</dbReference>
<protein>
    <recommendedName>
        <fullName evidence="9">Type II secretion system protein GspG C-terminal domain-containing protein</fullName>
    </recommendedName>
</protein>
<dbReference type="EMBL" id="MFVV01000045">
    <property type="protein sequence ID" value="OGJ02455.1"/>
    <property type="molecule type" value="Genomic_DNA"/>
</dbReference>
<dbReference type="PROSITE" id="PS00409">
    <property type="entry name" value="PROKAR_NTER_METHYL"/>
    <property type="match status" value="1"/>
</dbReference>
<evidence type="ECO:0008006" key="9">
    <source>
        <dbReference type="Google" id="ProtNLM"/>
    </source>
</evidence>
<dbReference type="PRINTS" id="PR00813">
    <property type="entry name" value="BCTERIALGSPG"/>
</dbReference>
<evidence type="ECO:0000313" key="8">
    <source>
        <dbReference type="Proteomes" id="UP000176192"/>
    </source>
</evidence>